<evidence type="ECO:0000256" key="15">
    <source>
        <dbReference type="ARBA" id="ARBA00023136"/>
    </source>
</evidence>
<evidence type="ECO:0000256" key="4">
    <source>
        <dbReference type="ARBA" id="ARBA00021008"/>
    </source>
</evidence>
<evidence type="ECO:0000256" key="10">
    <source>
        <dbReference type="ARBA" id="ARBA00022982"/>
    </source>
</evidence>
<dbReference type="AlphaFoldDB" id="B1PHS6"/>
<keyword evidence="10 17" id="KW-0249">Electron transport</keyword>
<keyword evidence="8 17" id="KW-0999">Mitochondrion inner membrane</keyword>
<dbReference type="PANTHER" id="PTHR46552">
    <property type="entry name" value="NADH-UBIQUINONE OXIDOREDUCTASE CHAIN 2"/>
    <property type="match status" value="1"/>
</dbReference>
<dbReference type="Pfam" id="PF00361">
    <property type="entry name" value="Proton_antipo_M"/>
    <property type="match status" value="1"/>
</dbReference>
<keyword evidence="5" id="KW-0813">Transport</keyword>
<dbReference type="InterPro" id="IPR050175">
    <property type="entry name" value="Complex_I_Subunit_2"/>
</dbReference>
<evidence type="ECO:0000256" key="5">
    <source>
        <dbReference type="ARBA" id="ARBA00022448"/>
    </source>
</evidence>
<keyword evidence="14 17" id="KW-0496">Mitochondrion</keyword>
<name>B1PHS6_9SAUR</name>
<keyword evidence="11 17" id="KW-1133">Transmembrane helix</keyword>
<evidence type="ECO:0000256" key="17">
    <source>
        <dbReference type="RuleBase" id="RU003403"/>
    </source>
</evidence>
<feature type="transmembrane region" description="Helical" evidence="17">
    <location>
        <begin position="92"/>
        <end position="114"/>
    </location>
</feature>
<feature type="transmembrane region" description="Helical" evidence="17">
    <location>
        <begin position="152"/>
        <end position="170"/>
    </location>
</feature>
<feature type="domain" description="NADH dehydrogenase subunit 2 C-terminal" evidence="19">
    <location>
        <begin position="289"/>
        <end position="342"/>
    </location>
</feature>
<evidence type="ECO:0000256" key="9">
    <source>
        <dbReference type="ARBA" id="ARBA00022967"/>
    </source>
</evidence>
<evidence type="ECO:0000256" key="6">
    <source>
        <dbReference type="ARBA" id="ARBA00022660"/>
    </source>
</evidence>
<sequence length="344" mass="38286">MNPLAWAMMISSLSTSTILTLSSYHWLVAWIGLELNTLSMLPIIAKLHHPRATEAATKYFIVQATGAALIMFASTMNAWATGQWEIINMLPIPTAIATLAILLKLGIAPMHFWYPEVLQGSTLNTALVLTTWQKLAPLSLLYLMMLNTSTEVLLITGALSTMIAGVAGLNETQTRKIMAFSSIGHMGWLMLTIPFNLNLTTLTIMMYIMLTSSMFYMLKTVNAPTLKDLSQTNLHSPMLMTMMMIILMSLGGLPPLTGFMPKLLILKTLTDNNLLALAGLVALTSLPSLFFYLRITYLTTLTAPPKISTSQYKWRLKTHFKPKYLPLMIYTIFLMPMTPLLLNT</sequence>
<dbReference type="GO" id="GO:0008137">
    <property type="term" value="F:NADH dehydrogenase (ubiquinone) activity"/>
    <property type="evidence" value="ECO:0007669"/>
    <property type="project" value="UniProtKB-EC"/>
</dbReference>
<evidence type="ECO:0000313" key="20">
    <source>
        <dbReference type="EMBL" id="ACA28649.1"/>
    </source>
</evidence>
<feature type="transmembrane region" description="Helical" evidence="17">
    <location>
        <begin position="59"/>
        <end position="80"/>
    </location>
</feature>
<feature type="transmembrane region" description="Helical" evidence="17">
    <location>
        <begin position="26"/>
        <end position="47"/>
    </location>
</feature>
<accession>B1PHS6</accession>
<feature type="transmembrane region" description="Helical" evidence="17">
    <location>
        <begin position="324"/>
        <end position="342"/>
    </location>
</feature>
<evidence type="ECO:0000259" key="18">
    <source>
        <dbReference type="Pfam" id="PF00361"/>
    </source>
</evidence>
<proteinExistence type="inferred from homology"/>
<feature type="transmembrane region" description="Helical" evidence="17">
    <location>
        <begin position="201"/>
        <end position="218"/>
    </location>
</feature>
<feature type="transmembrane region" description="Helical" evidence="17">
    <location>
        <begin position="238"/>
        <end position="256"/>
    </location>
</feature>
<gene>
    <name evidence="20" type="primary">ND2</name>
</gene>
<keyword evidence="12 17" id="KW-0520">NAD</keyword>
<dbReference type="GO" id="GO:0005743">
    <property type="term" value="C:mitochondrial inner membrane"/>
    <property type="evidence" value="ECO:0007669"/>
    <property type="project" value="UniProtKB-SubCell"/>
</dbReference>
<evidence type="ECO:0000256" key="3">
    <source>
        <dbReference type="ARBA" id="ARBA00012944"/>
    </source>
</evidence>
<feature type="domain" description="NADH:quinone oxidoreductase/Mrp antiporter transmembrane" evidence="18">
    <location>
        <begin position="23"/>
        <end position="284"/>
    </location>
</feature>
<evidence type="ECO:0000256" key="12">
    <source>
        <dbReference type="ARBA" id="ARBA00023027"/>
    </source>
</evidence>
<geneLocation type="mitochondrion" evidence="20"/>
<keyword evidence="7 17" id="KW-0812">Transmembrane</keyword>
<evidence type="ECO:0000256" key="1">
    <source>
        <dbReference type="ARBA" id="ARBA00004448"/>
    </source>
</evidence>
<keyword evidence="13 17" id="KW-0830">Ubiquinone</keyword>
<protein>
    <recommendedName>
        <fullName evidence="4 17">NADH-ubiquinone oxidoreductase chain 2</fullName>
        <ecNumber evidence="3 17">7.1.1.2</ecNumber>
    </recommendedName>
</protein>
<dbReference type="InterPro" id="IPR003917">
    <property type="entry name" value="NADH_UbQ_OxRdtase_chain2"/>
</dbReference>
<comment type="catalytic activity">
    <reaction evidence="16 17">
        <text>a ubiquinone + NADH + 5 H(+)(in) = a ubiquinol + NAD(+) + 4 H(+)(out)</text>
        <dbReference type="Rhea" id="RHEA:29091"/>
        <dbReference type="Rhea" id="RHEA-COMP:9565"/>
        <dbReference type="Rhea" id="RHEA-COMP:9566"/>
        <dbReference type="ChEBI" id="CHEBI:15378"/>
        <dbReference type="ChEBI" id="CHEBI:16389"/>
        <dbReference type="ChEBI" id="CHEBI:17976"/>
        <dbReference type="ChEBI" id="CHEBI:57540"/>
        <dbReference type="ChEBI" id="CHEBI:57945"/>
        <dbReference type="EC" id="7.1.1.2"/>
    </reaction>
</comment>
<dbReference type="InterPro" id="IPR010933">
    <property type="entry name" value="NADH_DH_su2_C"/>
</dbReference>
<evidence type="ECO:0000256" key="8">
    <source>
        <dbReference type="ARBA" id="ARBA00022792"/>
    </source>
</evidence>
<reference evidence="20" key="1">
    <citation type="journal article" date="2008" name="Syst. Biol.">
        <title>The role of geography and ecological opportunity in the diversification of day geckos (Phelsuma).</title>
        <authorList>
            <person name="Harmon L.J."/>
            <person name="Melville J."/>
            <person name="Larson A."/>
            <person name="Losos J.B."/>
        </authorList>
    </citation>
    <scope>NUCLEOTIDE SEQUENCE</scope>
</reference>
<dbReference type="EC" id="7.1.1.2" evidence="3 17"/>
<organism evidence="20">
    <name type="scientific">Phelsuma dubia</name>
    <dbReference type="NCBI Taxonomy" id="357323"/>
    <lineage>
        <taxon>Eukaryota</taxon>
        <taxon>Metazoa</taxon>
        <taxon>Chordata</taxon>
        <taxon>Craniata</taxon>
        <taxon>Vertebrata</taxon>
        <taxon>Euteleostomi</taxon>
        <taxon>Lepidosauria</taxon>
        <taxon>Squamata</taxon>
        <taxon>Bifurcata</taxon>
        <taxon>Gekkota</taxon>
        <taxon>Gekkonidae</taxon>
        <taxon>Gekkoninae</taxon>
        <taxon>Phelsuma</taxon>
    </lineage>
</organism>
<evidence type="ECO:0000256" key="11">
    <source>
        <dbReference type="ARBA" id="ARBA00022989"/>
    </source>
</evidence>
<comment type="similarity">
    <text evidence="2 17">Belongs to the complex I subunit 2 family.</text>
</comment>
<keyword evidence="6 17" id="KW-0679">Respiratory chain</keyword>
<dbReference type="PANTHER" id="PTHR46552:SF1">
    <property type="entry name" value="NADH-UBIQUINONE OXIDOREDUCTASE CHAIN 2"/>
    <property type="match status" value="1"/>
</dbReference>
<evidence type="ECO:0000256" key="2">
    <source>
        <dbReference type="ARBA" id="ARBA00007012"/>
    </source>
</evidence>
<dbReference type="GO" id="GO:0006120">
    <property type="term" value="P:mitochondrial electron transport, NADH to ubiquinone"/>
    <property type="evidence" value="ECO:0007669"/>
    <property type="project" value="InterPro"/>
</dbReference>
<evidence type="ECO:0000256" key="16">
    <source>
        <dbReference type="ARBA" id="ARBA00049551"/>
    </source>
</evidence>
<keyword evidence="9 17" id="KW-1278">Translocase</keyword>
<comment type="function">
    <text evidence="17">Core subunit of the mitochondrial membrane respiratory chain NADH dehydrogenase (Complex I) which catalyzes electron transfer from NADH through the respiratory chain, using ubiquinone as an electron acceptor. Essential for the catalytic activity and assembly of complex I.</text>
</comment>
<dbReference type="Pfam" id="PF06444">
    <property type="entry name" value="NADH_dehy_S2_C"/>
    <property type="match status" value="1"/>
</dbReference>
<dbReference type="EMBL" id="EU423285">
    <property type="protein sequence ID" value="ACA28649.1"/>
    <property type="molecule type" value="Genomic_DNA"/>
</dbReference>
<dbReference type="InterPro" id="IPR001750">
    <property type="entry name" value="ND/Mrp_TM"/>
</dbReference>
<feature type="transmembrane region" description="Helical" evidence="17">
    <location>
        <begin position="276"/>
        <end position="303"/>
    </location>
</feature>
<keyword evidence="15 17" id="KW-0472">Membrane</keyword>
<evidence type="ECO:0000256" key="13">
    <source>
        <dbReference type="ARBA" id="ARBA00023075"/>
    </source>
</evidence>
<comment type="subcellular location">
    <subcellularLocation>
        <location evidence="1 17">Mitochondrion inner membrane</location>
        <topology evidence="1 17">Multi-pass membrane protein</topology>
    </subcellularLocation>
</comment>
<evidence type="ECO:0000256" key="7">
    <source>
        <dbReference type="ARBA" id="ARBA00022692"/>
    </source>
</evidence>
<dbReference type="PRINTS" id="PR01436">
    <property type="entry name" value="NADHDHGNASE2"/>
</dbReference>
<evidence type="ECO:0000259" key="19">
    <source>
        <dbReference type="Pfam" id="PF06444"/>
    </source>
</evidence>
<evidence type="ECO:0000256" key="14">
    <source>
        <dbReference type="ARBA" id="ARBA00023128"/>
    </source>
</evidence>